<proteinExistence type="predicted"/>
<evidence type="ECO:0000313" key="2">
    <source>
        <dbReference type="EMBL" id="KAK9885298.1"/>
    </source>
</evidence>
<reference evidence="2 3" key="1">
    <citation type="submission" date="2023-03" db="EMBL/GenBank/DDBJ databases">
        <title>Genome insight into feeding habits of ladybird beetles.</title>
        <authorList>
            <person name="Li H.-S."/>
            <person name="Huang Y.-H."/>
            <person name="Pang H."/>
        </authorList>
    </citation>
    <scope>NUCLEOTIDE SEQUENCE [LARGE SCALE GENOMIC DNA]</scope>
    <source>
        <strain evidence="2">SYSU_2023b</strain>
        <tissue evidence="2">Whole body</tissue>
    </source>
</reference>
<sequence length="234" mass="25905">MTLKNNHLIVETEERNDIEADSRETTMKYSPGARDGIFIVEVQQGVRRSPTAVSTATSSNFNVAVKINDQCALVHNSADSSSEDLPIEEPDDLGYIETVYPSQSQKLTNTGLTQSNSSLSHPSYSYTDQQCYDNEGYGYNLYKGYLNDEPLKKLHFNQKLKITSAVYKNPSKSIDLESPADGFLLSDREAAARCVLVEESEVNRIQNDIESNKKLKGSKNDDSIENCASQTGAS</sequence>
<feature type="compositionally biased region" description="Basic and acidic residues" evidence="1">
    <location>
        <begin position="213"/>
        <end position="222"/>
    </location>
</feature>
<comment type="caution">
    <text evidence="2">The sequence shown here is derived from an EMBL/GenBank/DDBJ whole genome shotgun (WGS) entry which is preliminary data.</text>
</comment>
<protein>
    <submittedName>
        <fullName evidence="2">Uncharacterized protein</fullName>
    </submittedName>
</protein>
<organism evidence="2 3">
    <name type="scientific">Henosepilachna vigintioctopunctata</name>
    <dbReference type="NCBI Taxonomy" id="420089"/>
    <lineage>
        <taxon>Eukaryota</taxon>
        <taxon>Metazoa</taxon>
        <taxon>Ecdysozoa</taxon>
        <taxon>Arthropoda</taxon>
        <taxon>Hexapoda</taxon>
        <taxon>Insecta</taxon>
        <taxon>Pterygota</taxon>
        <taxon>Neoptera</taxon>
        <taxon>Endopterygota</taxon>
        <taxon>Coleoptera</taxon>
        <taxon>Polyphaga</taxon>
        <taxon>Cucujiformia</taxon>
        <taxon>Coccinelloidea</taxon>
        <taxon>Coccinellidae</taxon>
        <taxon>Epilachninae</taxon>
        <taxon>Epilachnini</taxon>
        <taxon>Henosepilachna</taxon>
    </lineage>
</organism>
<feature type="region of interest" description="Disordered" evidence="1">
    <location>
        <begin position="213"/>
        <end position="234"/>
    </location>
</feature>
<dbReference type="EMBL" id="JARQZJ010000095">
    <property type="protein sequence ID" value="KAK9885298.1"/>
    <property type="molecule type" value="Genomic_DNA"/>
</dbReference>
<accession>A0AAW1UVZ3</accession>
<name>A0AAW1UVZ3_9CUCU</name>
<dbReference type="AlphaFoldDB" id="A0AAW1UVZ3"/>
<dbReference type="Proteomes" id="UP001431783">
    <property type="component" value="Unassembled WGS sequence"/>
</dbReference>
<gene>
    <name evidence="2" type="ORF">WA026_010792</name>
</gene>
<evidence type="ECO:0000313" key="3">
    <source>
        <dbReference type="Proteomes" id="UP001431783"/>
    </source>
</evidence>
<evidence type="ECO:0000256" key="1">
    <source>
        <dbReference type="SAM" id="MobiDB-lite"/>
    </source>
</evidence>
<keyword evidence="3" id="KW-1185">Reference proteome</keyword>